<dbReference type="SUPFAM" id="SSF75304">
    <property type="entry name" value="Amidase signature (AS) enzymes"/>
    <property type="match status" value="1"/>
</dbReference>
<reference evidence="3 4" key="1">
    <citation type="submission" date="2020-10" db="EMBL/GenBank/DDBJ databases">
        <title>Connecting structure to function with the recovery of over 1000 high-quality activated sludge metagenome-assembled genomes encoding full-length rRNA genes using long-read sequencing.</title>
        <authorList>
            <person name="Singleton C.M."/>
            <person name="Petriglieri F."/>
            <person name="Kristensen J.M."/>
            <person name="Kirkegaard R.H."/>
            <person name="Michaelsen T.Y."/>
            <person name="Andersen M.H."/>
            <person name="Karst S.M."/>
            <person name="Dueholm M.S."/>
            <person name="Nielsen P.H."/>
            <person name="Albertsen M."/>
        </authorList>
    </citation>
    <scope>NUCLEOTIDE SEQUENCE [LARGE SCALE GENOMIC DNA]</scope>
    <source>
        <strain evidence="3">Lyne_18-Q3-R50-59_MAXAC.006</strain>
    </source>
</reference>
<evidence type="ECO:0000259" key="2">
    <source>
        <dbReference type="Pfam" id="PF01425"/>
    </source>
</evidence>
<feature type="domain" description="Amidase" evidence="2">
    <location>
        <begin position="27"/>
        <end position="468"/>
    </location>
</feature>
<evidence type="ECO:0000313" key="4">
    <source>
        <dbReference type="Proteomes" id="UP000727993"/>
    </source>
</evidence>
<sequence>MTSAELSEMDALSQVAAIRDGSLSSVEAVEAAIAGAQAVDPALNCIVHERYDRARAEAAAADEAPAAERGPLHGLPVVVKDLDGTLAGEPYWAGSNYLKRLGYVATETSILFQRLIDAGAIIIAKTNTPELGLVPSTEPTSVGPCHNPWDLDRSPGGSSGGSAAAVSAGVVALGHAGDGGGSIRIPASNCGLVGLKPSRDLVPTYPDIDPWGGLVARLGVTRTVADTALLLDVLAGPDNLASPQVRTDRAVSYLASLDGPVGPMRIAWTTAVPGGGTIDPAVAQTVATTAELLSDAGHDVVEATPSILTDEAYYGQVIGWFLDAFSVWVRRSVDELEALGGEPVGEGDVEAHTWALRAAGGDVPAHRFAEAVDGLMRVGREVRAFLEKQPYDVLLTPVCPEVPWPLGGFGPEADNPMAAVMRSAALVTYASPFNISGQPAISLPVAVTDGLPIGAQLVGRWGRDDQLLALGAQLEERLGWQHRRPPTHVADL</sequence>
<dbReference type="Gene3D" id="3.90.1300.10">
    <property type="entry name" value="Amidase signature (AS) domain"/>
    <property type="match status" value="1"/>
</dbReference>
<evidence type="ECO:0000313" key="3">
    <source>
        <dbReference type="EMBL" id="MBK9298355.1"/>
    </source>
</evidence>
<accession>A0A936NDK4</accession>
<proteinExistence type="inferred from homology"/>
<dbReference type="InterPro" id="IPR036928">
    <property type="entry name" value="AS_sf"/>
</dbReference>
<dbReference type="EMBL" id="JADJZA010000008">
    <property type="protein sequence ID" value="MBK9298355.1"/>
    <property type="molecule type" value="Genomic_DNA"/>
</dbReference>
<protein>
    <submittedName>
        <fullName evidence="3">Amidase</fullName>
    </submittedName>
</protein>
<dbReference type="Pfam" id="PF01425">
    <property type="entry name" value="Amidase"/>
    <property type="match status" value="1"/>
</dbReference>
<dbReference type="GO" id="GO:0003824">
    <property type="term" value="F:catalytic activity"/>
    <property type="evidence" value="ECO:0007669"/>
    <property type="project" value="InterPro"/>
</dbReference>
<dbReference type="PANTHER" id="PTHR11895:SF7">
    <property type="entry name" value="GLUTAMYL-TRNA(GLN) AMIDOTRANSFERASE SUBUNIT A, MITOCHONDRIAL"/>
    <property type="match status" value="1"/>
</dbReference>
<dbReference type="PANTHER" id="PTHR11895">
    <property type="entry name" value="TRANSAMIDASE"/>
    <property type="match status" value="1"/>
</dbReference>
<dbReference type="AlphaFoldDB" id="A0A936NDK4"/>
<comment type="similarity">
    <text evidence="1">Belongs to the amidase family.</text>
</comment>
<dbReference type="Proteomes" id="UP000727993">
    <property type="component" value="Unassembled WGS sequence"/>
</dbReference>
<name>A0A936NDK4_9ACTN</name>
<dbReference type="InterPro" id="IPR000120">
    <property type="entry name" value="Amidase"/>
</dbReference>
<comment type="caution">
    <text evidence="3">The sequence shown here is derived from an EMBL/GenBank/DDBJ whole genome shotgun (WGS) entry which is preliminary data.</text>
</comment>
<gene>
    <name evidence="3" type="ORF">IPN02_16240</name>
</gene>
<organism evidence="3 4">
    <name type="scientific">Candidatus Neomicrothrix subdominans</name>
    <dbReference type="NCBI Taxonomy" id="2954438"/>
    <lineage>
        <taxon>Bacteria</taxon>
        <taxon>Bacillati</taxon>
        <taxon>Actinomycetota</taxon>
        <taxon>Acidimicrobiia</taxon>
        <taxon>Acidimicrobiales</taxon>
        <taxon>Microthrixaceae</taxon>
        <taxon>Candidatus Neomicrothrix</taxon>
    </lineage>
</organism>
<evidence type="ECO:0000256" key="1">
    <source>
        <dbReference type="ARBA" id="ARBA00009199"/>
    </source>
</evidence>
<dbReference type="InterPro" id="IPR020556">
    <property type="entry name" value="Amidase_CS"/>
</dbReference>
<dbReference type="PROSITE" id="PS00571">
    <property type="entry name" value="AMIDASES"/>
    <property type="match status" value="1"/>
</dbReference>
<dbReference type="InterPro" id="IPR023631">
    <property type="entry name" value="Amidase_dom"/>
</dbReference>